<evidence type="ECO:0000313" key="4">
    <source>
        <dbReference type="EMBL" id="KIL49230.1"/>
    </source>
</evidence>
<dbReference type="PATRIC" id="fig|889306.3.peg.698"/>
<proteinExistence type="predicted"/>
<name>A0A0C2RGA1_9BACL</name>
<keyword evidence="5" id="KW-1185">Reference proteome</keyword>
<dbReference type="InterPro" id="IPR013766">
    <property type="entry name" value="Thioredoxin_domain"/>
</dbReference>
<dbReference type="EMBL" id="JXRP01000009">
    <property type="protein sequence ID" value="KIL49230.1"/>
    <property type="molecule type" value="Genomic_DNA"/>
</dbReference>
<organism evidence="4 5">
    <name type="scientific">Jeotgalibacillus soli</name>
    <dbReference type="NCBI Taxonomy" id="889306"/>
    <lineage>
        <taxon>Bacteria</taxon>
        <taxon>Bacillati</taxon>
        <taxon>Bacillota</taxon>
        <taxon>Bacilli</taxon>
        <taxon>Bacillales</taxon>
        <taxon>Caryophanaceae</taxon>
        <taxon>Jeotgalibacillus</taxon>
    </lineage>
</organism>
<reference evidence="4 5" key="1">
    <citation type="submission" date="2015-01" db="EMBL/GenBank/DDBJ databases">
        <title>Genome sequencing of Jeotgalibacillus soli.</title>
        <authorList>
            <person name="Goh K.M."/>
            <person name="Chan K.-G."/>
            <person name="Yaakop A.S."/>
            <person name="Ee R."/>
            <person name="Gan H.M."/>
            <person name="Chan C.S."/>
        </authorList>
    </citation>
    <scope>NUCLEOTIDE SEQUENCE [LARGE SCALE GENOMIC DNA]</scope>
    <source>
        <strain evidence="4 5">P9</strain>
    </source>
</reference>
<protein>
    <submittedName>
        <fullName evidence="4">Peroxiredoxin</fullName>
        <ecNumber evidence="4">1.11.1.15</ecNumber>
    </submittedName>
</protein>
<evidence type="ECO:0000313" key="5">
    <source>
        <dbReference type="Proteomes" id="UP000031938"/>
    </source>
</evidence>
<keyword evidence="4" id="KW-0575">Peroxidase</keyword>
<evidence type="ECO:0000256" key="2">
    <source>
        <dbReference type="SAM" id="MobiDB-lite"/>
    </source>
</evidence>
<keyword evidence="1" id="KW-1015">Disulfide bond</keyword>
<dbReference type="InterPro" id="IPR036249">
    <property type="entry name" value="Thioredoxin-like_sf"/>
</dbReference>
<dbReference type="Gene3D" id="3.40.30.10">
    <property type="entry name" value="Glutaredoxin"/>
    <property type="match status" value="1"/>
</dbReference>
<dbReference type="Proteomes" id="UP000031938">
    <property type="component" value="Unassembled WGS sequence"/>
</dbReference>
<feature type="region of interest" description="Disordered" evidence="2">
    <location>
        <begin position="34"/>
        <end position="62"/>
    </location>
</feature>
<sequence>MIKRILALVLVGALVSILIVNVINDQKERQAEQARQQQYSVAPAENSRAQEAPPSNGGILEEGQLAPDFQTTTLDGEEVSLSDYRGKKIILNFWATWCPPCIAEMPHMQNYYEEEAKDQNVEILAVNLTSMDHGIDKVKQFTEDFELTFPVLMDESGSIGDQFQVFTIPTTYMLDEEGVIIRKLLGPMDQEMMSSMMNE</sequence>
<dbReference type="InterPro" id="IPR000866">
    <property type="entry name" value="AhpC/TSA"/>
</dbReference>
<keyword evidence="4" id="KW-0560">Oxidoreductase</keyword>
<dbReference type="AlphaFoldDB" id="A0A0C2RGA1"/>
<dbReference type="GO" id="GO:0004601">
    <property type="term" value="F:peroxidase activity"/>
    <property type="evidence" value="ECO:0007669"/>
    <property type="project" value="UniProtKB-KW"/>
</dbReference>
<comment type="caution">
    <text evidence="4">The sequence shown here is derived from an EMBL/GenBank/DDBJ whole genome shotgun (WGS) entry which is preliminary data.</text>
</comment>
<dbReference type="STRING" id="889306.KP78_06980"/>
<dbReference type="InterPro" id="IPR050553">
    <property type="entry name" value="Thioredoxin_ResA/DsbE_sf"/>
</dbReference>
<dbReference type="CDD" id="cd02966">
    <property type="entry name" value="TlpA_like_family"/>
    <property type="match status" value="1"/>
</dbReference>
<dbReference type="PANTHER" id="PTHR42852:SF17">
    <property type="entry name" value="THIOREDOXIN-LIKE PROTEIN HI_1115"/>
    <property type="match status" value="1"/>
</dbReference>
<dbReference type="PANTHER" id="PTHR42852">
    <property type="entry name" value="THIOL:DISULFIDE INTERCHANGE PROTEIN DSBE"/>
    <property type="match status" value="1"/>
</dbReference>
<dbReference type="RefSeq" id="WP_041086326.1">
    <property type="nucleotide sequence ID" value="NZ_JXRP01000009.1"/>
</dbReference>
<dbReference type="SUPFAM" id="SSF52833">
    <property type="entry name" value="Thioredoxin-like"/>
    <property type="match status" value="1"/>
</dbReference>
<feature type="domain" description="Thioredoxin" evidence="3">
    <location>
        <begin position="60"/>
        <end position="199"/>
    </location>
</feature>
<evidence type="ECO:0000256" key="1">
    <source>
        <dbReference type="ARBA" id="ARBA00023157"/>
    </source>
</evidence>
<evidence type="ECO:0000259" key="3">
    <source>
        <dbReference type="PROSITE" id="PS51352"/>
    </source>
</evidence>
<dbReference type="Pfam" id="PF00578">
    <property type="entry name" value="AhpC-TSA"/>
    <property type="match status" value="1"/>
</dbReference>
<accession>A0A0C2RGA1</accession>
<dbReference type="OrthoDB" id="25753at2"/>
<dbReference type="EC" id="1.11.1.15" evidence="4"/>
<gene>
    <name evidence="4" type="ORF">KP78_06980</name>
</gene>
<dbReference type="PROSITE" id="PS51352">
    <property type="entry name" value="THIOREDOXIN_2"/>
    <property type="match status" value="1"/>
</dbReference>